<dbReference type="Gene3D" id="3.20.20.140">
    <property type="entry name" value="Metal-dependent hydrolases"/>
    <property type="match status" value="1"/>
</dbReference>
<keyword evidence="2" id="KW-0378">Hydrolase</keyword>
<dbReference type="GO" id="GO:0016788">
    <property type="term" value="F:hydrolase activity, acting on ester bonds"/>
    <property type="evidence" value="ECO:0007669"/>
    <property type="project" value="InterPro"/>
</dbReference>
<evidence type="ECO:0000313" key="5">
    <source>
        <dbReference type="Proteomes" id="UP000184782"/>
    </source>
</evidence>
<dbReference type="STRING" id="59733.SAMN05421769_2510"/>
<dbReference type="InterPro" id="IPR032466">
    <property type="entry name" value="Metal_Hydrolase"/>
</dbReference>
<dbReference type="CDD" id="cd01310">
    <property type="entry name" value="TatD_DNAse"/>
    <property type="match status" value="1"/>
</dbReference>
<dbReference type="NCBIfam" id="NF041926">
    <property type="entry name" value="QatD"/>
    <property type="match status" value="1"/>
</dbReference>
<proteinExistence type="inferred from homology"/>
<dbReference type="InterPro" id="IPR001130">
    <property type="entry name" value="TatD-like"/>
</dbReference>
<dbReference type="AlphaFoldDB" id="A0A1N6HH65"/>
<dbReference type="RefSeq" id="WP_074230642.1">
    <property type="nucleotide sequence ID" value="NZ_FSRQ01000002.1"/>
</dbReference>
<dbReference type="SUPFAM" id="SSF51556">
    <property type="entry name" value="Metallo-dependent hydrolases"/>
    <property type="match status" value="1"/>
</dbReference>
<feature type="binding site" evidence="3">
    <location>
        <position position="194"/>
    </location>
    <ligand>
        <name>a divalent metal cation</name>
        <dbReference type="ChEBI" id="CHEBI:60240"/>
        <label>1</label>
    </ligand>
</feature>
<dbReference type="PROSITE" id="PS01137">
    <property type="entry name" value="TATD_1"/>
    <property type="match status" value="1"/>
</dbReference>
<evidence type="ECO:0000256" key="2">
    <source>
        <dbReference type="ARBA" id="ARBA00022801"/>
    </source>
</evidence>
<feature type="binding site" evidence="3">
    <location>
        <position position="146"/>
    </location>
    <ligand>
        <name>a divalent metal cation</name>
        <dbReference type="ChEBI" id="CHEBI:60240"/>
        <label>2</label>
    </ligand>
</feature>
<evidence type="ECO:0000256" key="1">
    <source>
        <dbReference type="ARBA" id="ARBA00009275"/>
    </source>
</evidence>
<dbReference type="PANTHER" id="PTHR46124">
    <property type="entry name" value="D-AMINOACYL-TRNA DEACYLASE"/>
    <property type="match status" value="1"/>
</dbReference>
<reference evidence="5" key="1">
    <citation type="submission" date="2016-12" db="EMBL/GenBank/DDBJ databases">
        <authorList>
            <person name="Varghese N."/>
            <person name="Submissions S."/>
        </authorList>
    </citation>
    <scope>NUCLEOTIDE SEQUENCE [LARGE SCALE GENOMIC DNA]</scope>
    <source>
        <strain evidence="5">DSM 16779</strain>
    </source>
</reference>
<dbReference type="PIRSF" id="PIRSF005902">
    <property type="entry name" value="DNase_TatD"/>
    <property type="match status" value="1"/>
</dbReference>
<sequence>MLFDTHFHLDLFEDPHSLIKNIEKRQVYTIAVTNLPKVFFHTQKLCEGCKYIRPALGYHPELVFKFGDQLELFLKYLNETRYIGEIGLDNQKKSFDDFTKQKQIFEKIIFACADKGDKILTIHSRKAEKEVLSILGNNFPGTVILHWYSGSLKELETALSYGFYFSINSAMLKSKNGLNIIKNIPEDRLLLESDSPFIGVDRSSKIPYNAEFLIQELSAVKKFQSEILKGKLLDNFKNVLSIKH</sequence>
<dbReference type="GO" id="GO:0046872">
    <property type="term" value="F:metal ion binding"/>
    <property type="evidence" value="ECO:0007669"/>
    <property type="project" value="UniProtKB-KW"/>
</dbReference>
<dbReference type="Pfam" id="PF01026">
    <property type="entry name" value="TatD_DNase"/>
    <property type="match status" value="1"/>
</dbReference>
<protein>
    <submittedName>
        <fullName evidence="4">TatD DNase family protein</fullName>
    </submittedName>
</protein>
<dbReference type="PANTHER" id="PTHR46124:SF2">
    <property type="entry name" value="D-AMINOACYL-TRNA DEACYLASE"/>
    <property type="match status" value="1"/>
</dbReference>
<feature type="binding site" evidence="3">
    <location>
        <position position="8"/>
    </location>
    <ligand>
        <name>a divalent metal cation</name>
        <dbReference type="ChEBI" id="CHEBI:60240"/>
        <label>1</label>
    </ligand>
</feature>
<accession>A0A1N6HH65</accession>
<keyword evidence="3" id="KW-0479">Metal-binding</keyword>
<feature type="binding site" evidence="3">
    <location>
        <position position="123"/>
    </location>
    <ligand>
        <name>a divalent metal cation</name>
        <dbReference type="ChEBI" id="CHEBI:60240"/>
        <label>2</label>
    </ligand>
</feature>
<feature type="binding site" evidence="3">
    <location>
        <position position="6"/>
    </location>
    <ligand>
        <name>a divalent metal cation</name>
        <dbReference type="ChEBI" id="CHEBI:60240"/>
        <label>1</label>
    </ligand>
</feature>
<organism evidence="4 5">
    <name type="scientific">Chryseobacterium scophthalmum</name>
    <dbReference type="NCBI Taxonomy" id="59733"/>
    <lineage>
        <taxon>Bacteria</taxon>
        <taxon>Pseudomonadati</taxon>
        <taxon>Bacteroidota</taxon>
        <taxon>Flavobacteriia</taxon>
        <taxon>Flavobacteriales</taxon>
        <taxon>Weeksellaceae</taxon>
        <taxon>Chryseobacterium group</taxon>
        <taxon>Chryseobacterium</taxon>
    </lineage>
</organism>
<dbReference type="Proteomes" id="UP000184782">
    <property type="component" value="Unassembled WGS sequence"/>
</dbReference>
<keyword evidence="5" id="KW-1185">Reference proteome</keyword>
<gene>
    <name evidence="4" type="ORF">SAMN05421769_2510</name>
</gene>
<name>A0A1N6HH65_9FLAO</name>
<dbReference type="InterPro" id="IPR018228">
    <property type="entry name" value="DNase_TatD-rel_CS"/>
</dbReference>
<evidence type="ECO:0000313" key="4">
    <source>
        <dbReference type="EMBL" id="SIO19067.1"/>
    </source>
</evidence>
<dbReference type="EMBL" id="FSRQ01000002">
    <property type="protein sequence ID" value="SIO19067.1"/>
    <property type="molecule type" value="Genomic_DNA"/>
</dbReference>
<evidence type="ECO:0000256" key="3">
    <source>
        <dbReference type="PIRSR" id="PIRSR005902-1"/>
    </source>
</evidence>
<comment type="similarity">
    <text evidence="1">Belongs to the metallo-dependent hydrolases superfamily. TatD-type hydrolase family.</text>
</comment>
<dbReference type="OrthoDB" id="9810005at2"/>
<feature type="binding site" evidence="3">
    <location>
        <position position="85"/>
    </location>
    <ligand>
        <name>a divalent metal cation</name>
        <dbReference type="ChEBI" id="CHEBI:60240"/>
        <label>1</label>
    </ligand>
</feature>
<dbReference type="InterPro" id="IPR049677">
    <property type="entry name" value="QatD"/>
</dbReference>